<reference evidence="1" key="1">
    <citation type="submission" date="2009-11" db="EMBL/GenBank/DDBJ databases">
        <authorList>
            <consortium name="The Broad Institute Genome Sequencing Platform"/>
            <person name="Ward D."/>
            <person name="Feldgarden M."/>
            <person name="Earl A."/>
            <person name="Young S.K."/>
            <person name="Zeng Q."/>
            <person name="Koehrsen M."/>
            <person name="Alvarado L."/>
            <person name="Berlin A."/>
            <person name="Bochicchio J."/>
            <person name="Borenstein D."/>
            <person name="Chapman S.B."/>
            <person name="Chen Z."/>
            <person name="Engels R."/>
            <person name="Freedman E."/>
            <person name="Gellesch M."/>
            <person name="Goldberg J."/>
            <person name="Griggs A."/>
            <person name="Gujja S."/>
            <person name="Heilman E."/>
            <person name="Heiman D."/>
            <person name="Hepburn T."/>
            <person name="Howarth C."/>
            <person name="Jen D."/>
            <person name="Larson L."/>
            <person name="Lewis B."/>
            <person name="Mehta T."/>
            <person name="Park D."/>
            <person name="Pearson M."/>
            <person name="Roberts A."/>
            <person name="Saif S."/>
            <person name="Shea T."/>
            <person name="Shenoy N."/>
            <person name="Sisk P."/>
            <person name="Stolte C."/>
            <person name="Sykes S."/>
            <person name="Thomson T."/>
            <person name="Walk T."/>
            <person name="White J."/>
            <person name="Yandava C."/>
            <person name="Izard J."/>
            <person name="Baranova O.V."/>
            <person name="Blanton J.M."/>
            <person name="Tanner A.C."/>
            <person name="Dewhirst F.E."/>
            <person name="Haas B."/>
            <person name="Nusbaum C."/>
            <person name="Birren B."/>
        </authorList>
    </citation>
    <scope>NUCLEOTIDE SEQUENCE [LARGE SCALE GENOMIC DNA]</scope>
    <source>
        <strain evidence="1">1-1 BBBD Race 1</strain>
    </source>
</reference>
<dbReference type="InterPro" id="IPR011009">
    <property type="entry name" value="Kinase-like_dom_sf"/>
</dbReference>
<dbReference type="STRING" id="630390.A0A0C4EZP6"/>
<proteinExistence type="predicted"/>
<dbReference type="EnsemblFungi" id="PTTG_06306-t43_1">
    <property type="protein sequence ID" value="PTTG_06306-t43_1-p1"/>
    <property type="gene ID" value="PTTG_06306"/>
</dbReference>
<evidence type="ECO:0000313" key="1">
    <source>
        <dbReference type="EMBL" id="OAV96306.1"/>
    </source>
</evidence>
<dbReference type="OrthoDB" id="5585992at2759"/>
<dbReference type="EMBL" id="ADAS02000020">
    <property type="protein sequence ID" value="OAV96306.1"/>
    <property type="molecule type" value="Genomic_DNA"/>
</dbReference>
<reference evidence="2" key="4">
    <citation type="submission" date="2025-05" db="UniProtKB">
        <authorList>
            <consortium name="EnsemblFungi"/>
        </authorList>
    </citation>
    <scope>IDENTIFICATION</scope>
    <source>
        <strain evidence="2">isolate 1-1 / race 1 (BBBD)</strain>
    </source>
</reference>
<dbReference type="OMA" id="VQIMESK"/>
<dbReference type="Proteomes" id="UP000005240">
    <property type="component" value="Unassembled WGS sequence"/>
</dbReference>
<dbReference type="PANTHER" id="PTHR11909">
    <property type="entry name" value="CASEIN KINASE-RELATED"/>
    <property type="match status" value="1"/>
</dbReference>
<sequence>MELLGYVFMNFLQGNLPWQGISAAAKNQMHVQIMESKMTTPTKSLCQGHPKEFAIYLNYTRLLGFNDKPDYPYLRRLFRNLCVCEGFTHNYVFDWFIKARKYNPAAAVPTCKQIATKDRDPAPTPALT</sequence>
<reference evidence="2 3" key="3">
    <citation type="journal article" date="2017" name="G3 (Bethesda)">
        <title>Comparative analysis highlights variable genome content of wheat rusts and divergence of the mating loci.</title>
        <authorList>
            <person name="Cuomo C.A."/>
            <person name="Bakkeren G."/>
            <person name="Khalil H.B."/>
            <person name="Panwar V."/>
            <person name="Joly D."/>
            <person name="Linning R."/>
            <person name="Sakthikumar S."/>
            <person name="Song X."/>
            <person name="Adiconis X."/>
            <person name="Fan L."/>
            <person name="Goldberg J.M."/>
            <person name="Levin J.Z."/>
            <person name="Young S."/>
            <person name="Zeng Q."/>
            <person name="Anikster Y."/>
            <person name="Bruce M."/>
            <person name="Wang M."/>
            <person name="Yin C."/>
            <person name="McCallum B."/>
            <person name="Szabo L.J."/>
            <person name="Hulbert S."/>
            <person name="Chen X."/>
            <person name="Fellers J.P."/>
        </authorList>
    </citation>
    <scope>NUCLEOTIDE SEQUENCE</scope>
    <source>
        <strain evidence="3">Isolate 1-1 / race 1 (BBBD)</strain>
        <strain evidence="2">isolate 1-1 / race 1 (BBBD)</strain>
    </source>
</reference>
<dbReference type="AlphaFoldDB" id="A0A0C4EZP6"/>
<organism evidence="1">
    <name type="scientific">Puccinia triticina (isolate 1-1 / race 1 (BBBD))</name>
    <name type="common">Brown leaf rust fungus</name>
    <dbReference type="NCBI Taxonomy" id="630390"/>
    <lineage>
        <taxon>Eukaryota</taxon>
        <taxon>Fungi</taxon>
        <taxon>Dikarya</taxon>
        <taxon>Basidiomycota</taxon>
        <taxon>Pucciniomycotina</taxon>
        <taxon>Pucciniomycetes</taxon>
        <taxon>Pucciniales</taxon>
        <taxon>Pucciniaceae</taxon>
        <taxon>Puccinia</taxon>
    </lineage>
</organism>
<dbReference type="Gene3D" id="1.10.510.10">
    <property type="entry name" value="Transferase(Phosphotransferase) domain 1"/>
    <property type="match status" value="1"/>
</dbReference>
<protein>
    <submittedName>
        <fullName evidence="1 2">Uncharacterized protein</fullName>
    </submittedName>
</protein>
<gene>
    <name evidence="1" type="ORF">PTTG_06306</name>
</gene>
<keyword evidence="3" id="KW-1185">Reference proteome</keyword>
<evidence type="ECO:0000313" key="2">
    <source>
        <dbReference type="EnsemblFungi" id="PTTG_06306-t43_1-p1"/>
    </source>
</evidence>
<reference evidence="1" key="2">
    <citation type="submission" date="2016-05" db="EMBL/GenBank/DDBJ databases">
        <title>Comparative analysis highlights variable genome content of wheat rusts and divergence of the mating loci.</title>
        <authorList>
            <person name="Cuomo C.A."/>
            <person name="Bakkeren G."/>
            <person name="Szabo L."/>
            <person name="Khalil H."/>
            <person name="Joly D."/>
            <person name="Goldberg J."/>
            <person name="Young S."/>
            <person name="Zeng Q."/>
            <person name="Fellers J."/>
        </authorList>
    </citation>
    <scope>NUCLEOTIDE SEQUENCE [LARGE SCALE GENOMIC DNA]</scope>
    <source>
        <strain evidence="1">1-1 BBBD Race 1</strain>
    </source>
</reference>
<dbReference type="SUPFAM" id="SSF56112">
    <property type="entry name" value="Protein kinase-like (PK-like)"/>
    <property type="match status" value="1"/>
</dbReference>
<accession>A0A0C4EZP6</accession>
<dbReference type="InterPro" id="IPR050235">
    <property type="entry name" value="CK1_Ser-Thr_kinase"/>
</dbReference>
<evidence type="ECO:0000313" key="3">
    <source>
        <dbReference type="Proteomes" id="UP000005240"/>
    </source>
</evidence>
<name>A0A0C4EZP6_PUCT1</name>
<dbReference type="VEuPathDB" id="FungiDB:PTTG_06306"/>